<dbReference type="RefSeq" id="WP_243796564.1">
    <property type="nucleotide sequence ID" value="NZ_JALHAT010000002.1"/>
</dbReference>
<feature type="signal peptide" evidence="2">
    <location>
        <begin position="1"/>
        <end position="22"/>
    </location>
</feature>
<evidence type="ECO:0000313" key="5">
    <source>
        <dbReference type="Proteomes" id="UP001162802"/>
    </source>
</evidence>
<feature type="chain" id="PRO_5046428728" evidence="2">
    <location>
        <begin position="23"/>
        <end position="310"/>
    </location>
</feature>
<dbReference type="Proteomes" id="UP001162802">
    <property type="component" value="Unassembled WGS sequence"/>
</dbReference>
<dbReference type="Pfam" id="PF01497">
    <property type="entry name" value="Peripla_BP_2"/>
    <property type="match status" value="1"/>
</dbReference>
<dbReference type="InterPro" id="IPR050902">
    <property type="entry name" value="ABC_Transporter_SBP"/>
</dbReference>
<dbReference type="PANTHER" id="PTHR30535">
    <property type="entry name" value="VITAMIN B12-BINDING PROTEIN"/>
    <property type="match status" value="1"/>
</dbReference>
<dbReference type="NCBIfam" id="NF038402">
    <property type="entry name" value="TroA_like"/>
    <property type="match status" value="1"/>
</dbReference>
<reference evidence="4" key="1">
    <citation type="submission" date="2022-03" db="EMBL/GenBank/DDBJ databases">
        <title>Identification of a novel bacterium isolated from mangrove sediments.</title>
        <authorList>
            <person name="Pan X."/>
        </authorList>
    </citation>
    <scope>NUCLEOTIDE SEQUENCE</scope>
    <source>
        <strain evidence="4">B2637</strain>
    </source>
</reference>
<accession>A0ABT0A880</accession>
<dbReference type="SUPFAM" id="SSF53807">
    <property type="entry name" value="Helical backbone' metal receptor"/>
    <property type="match status" value="1"/>
</dbReference>
<evidence type="ECO:0000313" key="4">
    <source>
        <dbReference type="EMBL" id="MCJ1959368.1"/>
    </source>
</evidence>
<keyword evidence="5" id="KW-1185">Reference proteome</keyword>
<evidence type="ECO:0000256" key="1">
    <source>
        <dbReference type="ARBA" id="ARBA00022729"/>
    </source>
</evidence>
<keyword evidence="4" id="KW-0675">Receptor</keyword>
<evidence type="ECO:0000256" key="2">
    <source>
        <dbReference type="SAM" id="SignalP"/>
    </source>
</evidence>
<gene>
    <name evidence="4" type="ORF">MTR65_01565</name>
</gene>
<protein>
    <submittedName>
        <fullName evidence="4">Helical backbone metal receptor</fullName>
    </submittedName>
</protein>
<dbReference type="Gene3D" id="3.40.50.1980">
    <property type="entry name" value="Nitrogenase molybdenum iron protein domain"/>
    <property type="match status" value="2"/>
</dbReference>
<dbReference type="PROSITE" id="PS51257">
    <property type="entry name" value="PROKAR_LIPOPROTEIN"/>
    <property type="match status" value="1"/>
</dbReference>
<organism evidence="4 5">
    <name type="scientific">Novosphingobium mangrovi</name>
    <name type="common">ex Hu et al. 2023</name>
    <dbReference type="NCBI Taxonomy" id="2930094"/>
    <lineage>
        <taxon>Bacteria</taxon>
        <taxon>Pseudomonadati</taxon>
        <taxon>Pseudomonadota</taxon>
        <taxon>Alphaproteobacteria</taxon>
        <taxon>Sphingomonadales</taxon>
        <taxon>Sphingomonadaceae</taxon>
        <taxon>Novosphingobium</taxon>
    </lineage>
</organism>
<dbReference type="EMBL" id="JALHAT010000002">
    <property type="protein sequence ID" value="MCJ1959368.1"/>
    <property type="molecule type" value="Genomic_DNA"/>
</dbReference>
<dbReference type="InterPro" id="IPR002491">
    <property type="entry name" value="ABC_transptr_periplasmic_BD"/>
</dbReference>
<proteinExistence type="predicted"/>
<evidence type="ECO:0000259" key="3">
    <source>
        <dbReference type="Pfam" id="PF01497"/>
    </source>
</evidence>
<name>A0ABT0A880_9SPHN</name>
<comment type="caution">
    <text evidence="4">The sequence shown here is derived from an EMBL/GenBank/DDBJ whole genome shotgun (WGS) entry which is preliminary data.</text>
</comment>
<feature type="domain" description="Fe/B12 periplasmic-binding" evidence="3">
    <location>
        <begin position="40"/>
        <end position="251"/>
    </location>
</feature>
<keyword evidence="1 2" id="KW-0732">Signal</keyword>
<dbReference type="InterPro" id="IPR054828">
    <property type="entry name" value="Vit_B12_bind_prot"/>
</dbReference>
<dbReference type="PANTHER" id="PTHR30535:SF34">
    <property type="entry name" value="MOLYBDATE-BINDING PROTEIN MOLA"/>
    <property type="match status" value="1"/>
</dbReference>
<sequence length="310" mass="32584">MARAGCALLGTLLLSACSGAPARPQEQGEGASSAQERPSIVSLNPCTDAILAEVTAPGQLLAISGYSHDPSSTSMGLEAAARYRGVSGSVEEVAALAPDVVVAGSFLAPPTANALRDLGIRVVLEPIVSDVEGAREQVRMLAKLSGDKAAGERLVARIDDALRRNAAPEGWPPVPSLVWESAGLVAGNDTLVVDLLEHSGFVNSAGARGLGQAEFLPLEQVLADPPRVIFAVGNPLAEEDRMLHHPVLADMKDTLRVPLSRSLIWCGGPTVPRLLDRLGRARRAWLGRHVDTREGAEDAEHTTGFVQKDT</sequence>